<protein>
    <recommendedName>
        <fullName evidence="5">ParB-like N-terminal domain-containing protein</fullName>
    </recommendedName>
</protein>
<proteinExistence type="predicted"/>
<dbReference type="Pfam" id="PF02195">
    <property type="entry name" value="ParB_N"/>
    <property type="match status" value="1"/>
</dbReference>
<dbReference type="EMBL" id="MFJF01000028">
    <property type="protein sequence ID" value="OGG05634.1"/>
    <property type="molecule type" value="Genomic_DNA"/>
</dbReference>
<evidence type="ECO:0000256" key="4">
    <source>
        <dbReference type="ARBA" id="ARBA00022840"/>
    </source>
</evidence>
<keyword evidence="4" id="KW-0067">ATP-binding</keyword>
<accession>A0A1F5YZX2</accession>
<dbReference type="Gene3D" id="3.90.1530.10">
    <property type="entry name" value="Conserved hypothetical protein from pyrococcus furiosus pfu- 392566-001, ParB domain"/>
    <property type="match status" value="1"/>
</dbReference>
<dbReference type="InterPro" id="IPR023098">
    <property type="entry name" value="SerK/SbnI_C"/>
</dbReference>
<dbReference type="AlphaFoldDB" id="A0A1F5YZX2"/>
<evidence type="ECO:0000256" key="2">
    <source>
        <dbReference type="ARBA" id="ARBA00022741"/>
    </source>
</evidence>
<keyword evidence="3" id="KW-0418">Kinase</keyword>
<evidence type="ECO:0000313" key="6">
    <source>
        <dbReference type="EMBL" id="OGG05634.1"/>
    </source>
</evidence>
<dbReference type="GO" id="GO:0005524">
    <property type="term" value="F:ATP binding"/>
    <property type="evidence" value="ECO:0007669"/>
    <property type="project" value="UniProtKB-KW"/>
</dbReference>
<dbReference type="Gene3D" id="3.30.1760.10">
    <property type="entry name" value="Conserved hypothetical protein from pyrococcus furiosus pfu- 392566-001, domain 2"/>
    <property type="match status" value="1"/>
</dbReference>
<keyword evidence="1" id="KW-0808">Transferase</keyword>
<gene>
    <name evidence="6" type="ORF">A2777_00445</name>
</gene>
<dbReference type="InterPro" id="IPR036086">
    <property type="entry name" value="ParB/Sulfiredoxin_sf"/>
</dbReference>
<evidence type="ECO:0000256" key="3">
    <source>
        <dbReference type="ARBA" id="ARBA00022777"/>
    </source>
</evidence>
<dbReference type="Proteomes" id="UP000177354">
    <property type="component" value="Unassembled WGS sequence"/>
</dbReference>
<keyword evidence="2" id="KW-0547">Nucleotide-binding</keyword>
<dbReference type="InterPro" id="IPR003115">
    <property type="entry name" value="ParB_N"/>
</dbReference>
<evidence type="ECO:0000256" key="1">
    <source>
        <dbReference type="ARBA" id="ARBA00022679"/>
    </source>
</evidence>
<evidence type="ECO:0000259" key="5">
    <source>
        <dbReference type="Pfam" id="PF02195"/>
    </source>
</evidence>
<reference evidence="6 7" key="1">
    <citation type="journal article" date="2016" name="Nat. Commun.">
        <title>Thousands of microbial genomes shed light on interconnected biogeochemical processes in an aquifer system.</title>
        <authorList>
            <person name="Anantharaman K."/>
            <person name="Brown C.T."/>
            <person name="Hug L.A."/>
            <person name="Sharon I."/>
            <person name="Castelle C.J."/>
            <person name="Probst A.J."/>
            <person name="Thomas B.C."/>
            <person name="Singh A."/>
            <person name="Wilkins M.J."/>
            <person name="Karaoz U."/>
            <person name="Brodie E.L."/>
            <person name="Williams K.H."/>
            <person name="Hubbard S.S."/>
            <person name="Banfield J.F."/>
        </authorList>
    </citation>
    <scope>NUCLEOTIDE SEQUENCE [LARGE SCALE GENOMIC DNA]</scope>
</reference>
<dbReference type="SUPFAM" id="SSF110849">
    <property type="entry name" value="ParB/Sulfiredoxin"/>
    <property type="match status" value="1"/>
</dbReference>
<sequence length="276" mass="31978">MKTDIFQLQIIPLNKIKAQERFDESRARGLSERLKKEKILKNPIIVANLYGDNFVQLDGMNRLSAFKMLGFDSIVCQIVDYQDMDNVELGSWIHLFNAKQPDFLSTIAKIKGLNINQGKMDQVKNRYIQSLGPDRISVIVTLNYQISTVTAGGVLLDKVNRINEIVNAYDNIVRDVLPQRSKKEDIKFLFNEHTDCNIMTVFPTFTRHQIIKVVNSGGLFPPGITRHIIKRRCMNLNLPLSFFADKSSVRKKNEFLEKIVFKRKFRVYEEPTVYFE</sequence>
<comment type="caution">
    <text evidence="6">The sequence shown here is derived from an EMBL/GenBank/DDBJ whole genome shotgun (WGS) entry which is preliminary data.</text>
</comment>
<organism evidence="6 7">
    <name type="scientific">Candidatus Gottesmanbacteria bacterium RIFCSPHIGHO2_01_FULL_40_15</name>
    <dbReference type="NCBI Taxonomy" id="1798376"/>
    <lineage>
        <taxon>Bacteria</taxon>
        <taxon>Candidatus Gottesmaniibacteriota</taxon>
    </lineage>
</organism>
<evidence type="ECO:0000313" key="7">
    <source>
        <dbReference type="Proteomes" id="UP000177354"/>
    </source>
</evidence>
<feature type="domain" description="ParB-like N-terminal" evidence="5">
    <location>
        <begin position="9"/>
        <end position="87"/>
    </location>
</feature>
<name>A0A1F5YZX2_9BACT</name>